<dbReference type="InterPro" id="IPR027409">
    <property type="entry name" value="GroEL-like_apical_dom_sf"/>
</dbReference>
<dbReference type="GO" id="GO:0005524">
    <property type="term" value="F:ATP binding"/>
    <property type="evidence" value="ECO:0007669"/>
    <property type="project" value="InterPro"/>
</dbReference>
<dbReference type="InterPro" id="IPR027410">
    <property type="entry name" value="TCP-1-like_intermed_sf"/>
</dbReference>
<dbReference type="GO" id="GO:0006457">
    <property type="term" value="P:protein folding"/>
    <property type="evidence" value="ECO:0007669"/>
    <property type="project" value="InterPro"/>
</dbReference>
<dbReference type="GO" id="GO:0005737">
    <property type="term" value="C:cytoplasm"/>
    <property type="evidence" value="ECO:0007669"/>
    <property type="project" value="TreeGrafter"/>
</dbReference>
<dbReference type="Gene3D" id="3.50.7.10">
    <property type="entry name" value="GroEL"/>
    <property type="match status" value="1"/>
</dbReference>
<dbReference type="Gene3D" id="1.10.560.10">
    <property type="entry name" value="GroEL-like equatorial domain"/>
    <property type="match status" value="1"/>
</dbReference>
<gene>
    <name evidence="1" type="ORF">HYH02_000303</name>
</gene>
<dbReference type="InterPro" id="IPR027413">
    <property type="entry name" value="GROEL-like_equatorial_sf"/>
</dbReference>
<sequence length="465" mass="47770">MSLPVITTGDRVGVCRQVAQLALDCLGPGGRLKALQAAPDTPASVLTSTSGPLFQGIRADSAFKQLLFSGTAVAQHAEFGDGGLMSITLASRLIQAVLERCRSRRELYEASATLELIGNRLLDALSHGAEGLARIPCTSLSQYLALTRGVLVPKLSRVLDAEELEHLVLTVTEAFVSSLPSSAPAEGPAAGGSAAAGSRVMVHCLRGAAVADSRVLQGVLLQAADLPEEALDLLGMAAGGEAEEEAAAESVEVGVLLLACSLDTHRNQYNSADVGGGAGAAPARGVALVEEQREELAPGEAEAAELDGLVASLEPLLEPGRNIRLVACQKGIHPAAQEWLLARGVVPCQRLGAARLAALATLAGCAPLETLLGAPSARNLADIGYSRLQMQSVVISGQQLVYMLPAGSTVQAAGPITTLLLGCTSDAVADHLRPNAEAALKLLKATMLQDPVAIKGAGMAEQRAP</sequence>
<dbReference type="PANTHER" id="PTHR46787:SF1">
    <property type="entry name" value="MOLECULAR CHAPERONE MKKS"/>
    <property type="match status" value="1"/>
</dbReference>
<dbReference type="AlphaFoldDB" id="A0A836B7Q7"/>
<name>A0A836B7Q7_9CHLO</name>
<dbReference type="GO" id="GO:0051131">
    <property type="term" value="P:chaperone-mediated protein complex assembly"/>
    <property type="evidence" value="ECO:0007669"/>
    <property type="project" value="TreeGrafter"/>
</dbReference>
<dbReference type="Proteomes" id="UP000613740">
    <property type="component" value="Unassembled WGS sequence"/>
</dbReference>
<keyword evidence="2" id="KW-1185">Reference proteome</keyword>
<comment type="caution">
    <text evidence="1">The sequence shown here is derived from an EMBL/GenBank/DDBJ whole genome shotgun (WGS) entry which is preliminary data.</text>
</comment>
<accession>A0A836B7Q7</accession>
<dbReference type="InterPro" id="IPR028790">
    <property type="entry name" value="MKKS"/>
</dbReference>
<proteinExistence type="predicted"/>
<dbReference type="Gene3D" id="3.30.260.10">
    <property type="entry name" value="TCP-1-like chaperonin intermediate domain"/>
    <property type="match status" value="1"/>
</dbReference>
<dbReference type="GO" id="GO:0060271">
    <property type="term" value="P:cilium assembly"/>
    <property type="evidence" value="ECO:0007669"/>
    <property type="project" value="InterPro"/>
</dbReference>
<dbReference type="PANTHER" id="PTHR46787">
    <property type="entry name" value="SYNDROMES PUTATIVE CHAPERONIN-RELATED"/>
    <property type="match status" value="1"/>
</dbReference>
<evidence type="ECO:0000313" key="2">
    <source>
        <dbReference type="Proteomes" id="UP000613740"/>
    </source>
</evidence>
<dbReference type="GO" id="GO:0051082">
    <property type="term" value="F:unfolded protein binding"/>
    <property type="evidence" value="ECO:0007669"/>
    <property type="project" value="InterPro"/>
</dbReference>
<protein>
    <submittedName>
        <fullName evidence="1">Uncharacterized protein</fullName>
    </submittedName>
</protein>
<dbReference type="SUPFAM" id="SSF48592">
    <property type="entry name" value="GroEL equatorial domain-like"/>
    <property type="match status" value="1"/>
</dbReference>
<reference evidence="1" key="1">
    <citation type="journal article" date="2020" name="bioRxiv">
        <title>Comparative genomics of Chlamydomonas.</title>
        <authorList>
            <person name="Craig R.J."/>
            <person name="Hasan A.R."/>
            <person name="Ness R.W."/>
            <person name="Keightley P.D."/>
        </authorList>
    </citation>
    <scope>NUCLEOTIDE SEQUENCE</scope>
    <source>
        <strain evidence="1">CCAP 11/173</strain>
    </source>
</reference>
<dbReference type="GO" id="GO:0005634">
    <property type="term" value="C:nucleus"/>
    <property type="evidence" value="ECO:0007669"/>
    <property type="project" value="TreeGrafter"/>
</dbReference>
<dbReference type="InterPro" id="IPR002423">
    <property type="entry name" value="Cpn60/GroEL/TCP-1"/>
</dbReference>
<dbReference type="EMBL" id="JAEHOD010000012">
    <property type="protein sequence ID" value="KAG2450201.1"/>
    <property type="molecule type" value="Genomic_DNA"/>
</dbReference>
<dbReference type="Pfam" id="PF00118">
    <property type="entry name" value="Cpn60_TCP1"/>
    <property type="match status" value="1"/>
</dbReference>
<dbReference type="OrthoDB" id="528704at2759"/>
<dbReference type="GO" id="GO:0032502">
    <property type="term" value="P:developmental process"/>
    <property type="evidence" value="ECO:0007669"/>
    <property type="project" value="TreeGrafter"/>
</dbReference>
<evidence type="ECO:0000313" key="1">
    <source>
        <dbReference type="EMBL" id="KAG2450201.1"/>
    </source>
</evidence>
<organism evidence="1 2">
    <name type="scientific">Chlamydomonas schloesseri</name>
    <dbReference type="NCBI Taxonomy" id="2026947"/>
    <lineage>
        <taxon>Eukaryota</taxon>
        <taxon>Viridiplantae</taxon>
        <taxon>Chlorophyta</taxon>
        <taxon>core chlorophytes</taxon>
        <taxon>Chlorophyceae</taxon>
        <taxon>CS clade</taxon>
        <taxon>Chlamydomonadales</taxon>
        <taxon>Chlamydomonadaceae</taxon>
        <taxon>Chlamydomonas</taxon>
    </lineage>
</organism>